<name>H0E2H9_9ACTN</name>
<sequence length="357" mass="38956">MELRDLDDGAPVDLVLLVRAVSRRVRREGGEPFLKLELADRSQTLPAIAWEDADEVSAFAVRGATVRVEGKIEVSERYGRQLAIGKLSPVPREQVDLSTLLEGPSVPVAELEQRLAALIERTRDGWTRRLLDLVFARDGAFWRRFREAPAAKFFHEAYPHGLLDHTVRVAEAVEALAPMFGGVDRDVAVAGALLHDIGKAQTYTTDPVAPDLTDLGRLEGHIVLGYEIVRRVIGKLDGFPEETARSIRHIVLSHHGKQEYGSPVVPATREAVLVHHVDDLGARMGSFDRLQRGLAPEEQWSGYDRAIGSAAYFGPARREVEPLESVDPPPADALAAAPAAVPDAVPATPPFEAPQAA</sequence>
<dbReference type="SUPFAM" id="SSF109604">
    <property type="entry name" value="HD-domain/PDEase-like"/>
    <property type="match status" value="1"/>
</dbReference>
<dbReference type="CDD" id="cd00077">
    <property type="entry name" value="HDc"/>
    <property type="match status" value="1"/>
</dbReference>
<accession>H0E2H9</accession>
<protein>
    <submittedName>
        <fullName evidence="4">CMP-binding factor</fullName>
    </submittedName>
</protein>
<dbReference type="OrthoDB" id="9778453at2"/>
<proteinExistence type="predicted"/>
<dbReference type="PROSITE" id="PS51831">
    <property type="entry name" value="HD"/>
    <property type="match status" value="1"/>
</dbReference>
<dbReference type="PANTHER" id="PTHR37294">
    <property type="entry name" value="3'-5' EXORIBONUCLEASE YHAM"/>
    <property type="match status" value="1"/>
</dbReference>
<dbReference type="PANTHER" id="PTHR37294:SF1">
    <property type="entry name" value="3'-5' EXORIBONUCLEASE YHAM"/>
    <property type="match status" value="1"/>
</dbReference>
<feature type="compositionally biased region" description="Pro residues" evidence="2">
    <location>
        <begin position="347"/>
        <end position="357"/>
    </location>
</feature>
<evidence type="ECO:0000256" key="1">
    <source>
        <dbReference type="ARBA" id="ARBA00022801"/>
    </source>
</evidence>
<dbReference type="PATRIC" id="fig|1097667.3.peg.989"/>
<evidence type="ECO:0000313" key="4">
    <source>
        <dbReference type="EMBL" id="EHN12133.1"/>
    </source>
</evidence>
<feature type="compositionally biased region" description="Low complexity" evidence="2">
    <location>
        <begin position="332"/>
        <end position="346"/>
    </location>
</feature>
<dbReference type="NCBIfam" id="TIGR00277">
    <property type="entry name" value="HDIG"/>
    <property type="match status" value="1"/>
</dbReference>
<dbReference type="Proteomes" id="UP000005143">
    <property type="component" value="Unassembled WGS sequence"/>
</dbReference>
<evidence type="ECO:0000313" key="5">
    <source>
        <dbReference type="Proteomes" id="UP000005143"/>
    </source>
</evidence>
<evidence type="ECO:0000256" key="2">
    <source>
        <dbReference type="SAM" id="MobiDB-lite"/>
    </source>
</evidence>
<dbReference type="InterPro" id="IPR006675">
    <property type="entry name" value="HDIG_dom"/>
</dbReference>
<reference evidence="4 5" key="1">
    <citation type="journal article" date="2013" name="Biodegradation">
        <title>Quantitative proteomic analysis of ibuprofen-degrading Patulibacter sp. strain I11.</title>
        <authorList>
            <person name="Almeida B."/>
            <person name="Kjeldal H."/>
            <person name="Lolas I."/>
            <person name="Knudsen A.D."/>
            <person name="Carvalho G."/>
            <person name="Nielsen K.L."/>
            <person name="Barreto Crespo M.T."/>
            <person name="Stensballe A."/>
            <person name="Nielsen J.L."/>
        </authorList>
    </citation>
    <scope>NUCLEOTIDE SEQUENCE [LARGE SCALE GENOMIC DNA]</scope>
    <source>
        <strain evidence="4 5">I11</strain>
    </source>
</reference>
<dbReference type="InterPro" id="IPR006674">
    <property type="entry name" value="HD_domain"/>
</dbReference>
<keyword evidence="5" id="KW-1185">Reference proteome</keyword>
<evidence type="ECO:0000259" key="3">
    <source>
        <dbReference type="PROSITE" id="PS51831"/>
    </source>
</evidence>
<feature type="domain" description="HD" evidence="3">
    <location>
        <begin position="162"/>
        <end position="283"/>
    </location>
</feature>
<dbReference type="RefSeq" id="WP_007571582.1">
    <property type="nucleotide sequence ID" value="NZ_AGUD01000045.1"/>
</dbReference>
<dbReference type="SMART" id="SM00471">
    <property type="entry name" value="HDc"/>
    <property type="match status" value="1"/>
</dbReference>
<dbReference type="InterPro" id="IPR003607">
    <property type="entry name" value="HD/PDEase_dom"/>
</dbReference>
<dbReference type="Gene3D" id="1.10.3210.10">
    <property type="entry name" value="Hypothetical protein af1432"/>
    <property type="match status" value="1"/>
</dbReference>
<dbReference type="GO" id="GO:0031125">
    <property type="term" value="P:rRNA 3'-end processing"/>
    <property type="evidence" value="ECO:0007669"/>
    <property type="project" value="TreeGrafter"/>
</dbReference>
<dbReference type="AlphaFoldDB" id="H0E2H9"/>
<dbReference type="EMBL" id="AGUD01000045">
    <property type="protein sequence ID" value="EHN12133.1"/>
    <property type="molecule type" value="Genomic_DNA"/>
</dbReference>
<keyword evidence="1" id="KW-0378">Hydrolase</keyword>
<dbReference type="Pfam" id="PF01966">
    <property type="entry name" value="HD"/>
    <property type="match status" value="1"/>
</dbReference>
<comment type="caution">
    <text evidence="4">The sequence shown here is derived from an EMBL/GenBank/DDBJ whole genome shotgun (WGS) entry which is preliminary data.</text>
</comment>
<organism evidence="4 5">
    <name type="scientific">Patulibacter medicamentivorans</name>
    <dbReference type="NCBI Taxonomy" id="1097667"/>
    <lineage>
        <taxon>Bacteria</taxon>
        <taxon>Bacillati</taxon>
        <taxon>Actinomycetota</taxon>
        <taxon>Thermoleophilia</taxon>
        <taxon>Solirubrobacterales</taxon>
        <taxon>Patulibacteraceae</taxon>
        <taxon>Patulibacter</taxon>
    </lineage>
</organism>
<dbReference type="GO" id="GO:0016787">
    <property type="term" value="F:hydrolase activity"/>
    <property type="evidence" value="ECO:0007669"/>
    <property type="project" value="UniProtKB-KW"/>
</dbReference>
<feature type="region of interest" description="Disordered" evidence="2">
    <location>
        <begin position="321"/>
        <end position="357"/>
    </location>
</feature>
<gene>
    <name evidence="4" type="ORF">PAI11_09920</name>
</gene>
<dbReference type="InterPro" id="IPR050798">
    <property type="entry name" value="YhaM_exoribonuc/phosphodiest"/>
</dbReference>